<dbReference type="AlphaFoldDB" id="A0A5J5EV15"/>
<comment type="caution">
    <text evidence="2">The sequence shown here is derived from an EMBL/GenBank/DDBJ whole genome shotgun (WGS) entry which is preliminary data.</text>
</comment>
<evidence type="ECO:0000313" key="2">
    <source>
        <dbReference type="EMBL" id="KAA8904893.1"/>
    </source>
</evidence>
<protein>
    <submittedName>
        <fullName evidence="2">Uncharacterized protein</fullName>
    </submittedName>
</protein>
<feature type="region of interest" description="Disordered" evidence="1">
    <location>
        <begin position="67"/>
        <end position="108"/>
    </location>
</feature>
<proteinExistence type="predicted"/>
<sequence>MGNRLIIGVTVHLAPAFALNFCPHHFVPFDHHLHRVRCLLSNENIRAKTRSISACTICSSCSNYSAGTYTPRRHTSPRLVEMGGDGRPQPKPSSPRRKSEQNKHQAPKADALYHPVLSALTVPALAYWLSEIALWIVKSLDQRKQAWPRYSQLPIP</sequence>
<accession>A0A5J5EV15</accession>
<gene>
    <name evidence="2" type="ORF">FN846DRAFT_18914</name>
</gene>
<dbReference type="InParanoid" id="A0A5J5EV15"/>
<name>A0A5J5EV15_9PEZI</name>
<evidence type="ECO:0000313" key="3">
    <source>
        <dbReference type="Proteomes" id="UP000326924"/>
    </source>
</evidence>
<organism evidence="2 3">
    <name type="scientific">Sphaerosporella brunnea</name>
    <dbReference type="NCBI Taxonomy" id="1250544"/>
    <lineage>
        <taxon>Eukaryota</taxon>
        <taxon>Fungi</taxon>
        <taxon>Dikarya</taxon>
        <taxon>Ascomycota</taxon>
        <taxon>Pezizomycotina</taxon>
        <taxon>Pezizomycetes</taxon>
        <taxon>Pezizales</taxon>
        <taxon>Pyronemataceae</taxon>
        <taxon>Sphaerosporella</taxon>
    </lineage>
</organism>
<dbReference type="EMBL" id="VXIS01000103">
    <property type="protein sequence ID" value="KAA8904893.1"/>
    <property type="molecule type" value="Genomic_DNA"/>
</dbReference>
<dbReference type="Proteomes" id="UP000326924">
    <property type="component" value="Unassembled WGS sequence"/>
</dbReference>
<evidence type="ECO:0000256" key="1">
    <source>
        <dbReference type="SAM" id="MobiDB-lite"/>
    </source>
</evidence>
<reference evidence="2 3" key="1">
    <citation type="submission" date="2019-09" db="EMBL/GenBank/DDBJ databases">
        <title>Draft genome of the ectomycorrhizal ascomycete Sphaerosporella brunnea.</title>
        <authorList>
            <consortium name="DOE Joint Genome Institute"/>
            <person name="Benucci G.M."/>
            <person name="Marozzi G."/>
            <person name="Antonielli L."/>
            <person name="Sanchez S."/>
            <person name="Marco P."/>
            <person name="Wang X."/>
            <person name="Falini L.B."/>
            <person name="Barry K."/>
            <person name="Haridas S."/>
            <person name="Lipzen A."/>
            <person name="Labutti K."/>
            <person name="Grigoriev I.V."/>
            <person name="Murat C."/>
            <person name="Martin F."/>
            <person name="Albertini E."/>
            <person name="Donnini D."/>
            <person name="Bonito G."/>
        </authorList>
    </citation>
    <scope>NUCLEOTIDE SEQUENCE [LARGE SCALE GENOMIC DNA]</scope>
    <source>
        <strain evidence="2 3">Sb_GMNB300</strain>
    </source>
</reference>
<keyword evidence="3" id="KW-1185">Reference proteome</keyword>